<reference evidence="2" key="1">
    <citation type="submission" date="2011-02" db="EMBL/GenBank/DDBJ databases">
        <title>The Genome Sequence of Capsaspora owczarzaki ATCC 30864.</title>
        <authorList>
            <person name="Russ C."/>
            <person name="Cuomo C."/>
            <person name="Burger G."/>
            <person name="Gray M.W."/>
            <person name="Holland P.W.H."/>
            <person name="King N."/>
            <person name="Lang F.B.F."/>
            <person name="Roger A.J."/>
            <person name="Ruiz-Trillo I."/>
            <person name="Young S.K."/>
            <person name="Zeng Q."/>
            <person name="Gargeya S."/>
            <person name="Alvarado L."/>
            <person name="Berlin A."/>
            <person name="Chapman S.B."/>
            <person name="Chen Z."/>
            <person name="Freedman E."/>
            <person name="Gellesch M."/>
            <person name="Goldberg J."/>
            <person name="Griggs A."/>
            <person name="Gujja S."/>
            <person name="Heilman E."/>
            <person name="Heiman D."/>
            <person name="Howarth C."/>
            <person name="Mehta T."/>
            <person name="Neiman D."/>
            <person name="Pearson M."/>
            <person name="Roberts A."/>
            <person name="Saif S."/>
            <person name="Shea T."/>
            <person name="Shenoy N."/>
            <person name="Sisk P."/>
            <person name="Stolte C."/>
            <person name="Sykes S."/>
            <person name="White J."/>
            <person name="Yandava C."/>
            <person name="Haas B."/>
            <person name="Nusbaum C."/>
            <person name="Birren B."/>
        </authorList>
    </citation>
    <scope>NUCLEOTIDE SEQUENCE</scope>
    <source>
        <strain evidence="2">ATCC 30864</strain>
    </source>
</reference>
<protein>
    <recommendedName>
        <fullName evidence="3">N-acetyltransferase domain-containing protein</fullName>
    </recommendedName>
</protein>
<evidence type="ECO:0000313" key="2">
    <source>
        <dbReference type="Proteomes" id="UP000008743"/>
    </source>
</evidence>
<dbReference type="InParanoid" id="A0A0D2WW34"/>
<name>A0A0D2WW34_CAPO3</name>
<evidence type="ECO:0000313" key="1">
    <source>
        <dbReference type="EMBL" id="KJE96613.1"/>
    </source>
</evidence>
<dbReference type="RefSeq" id="XP_004344533.1">
    <property type="nucleotide sequence ID" value="XM_004344483.2"/>
</dbReference>
<dbReference type="Proteomes" id="UP000008743">
    <property type="component" value="Unassembled WGS sequence"/>
</dbReference>
<organism evidence="1 2">
    <name type="scientific">Capsaspora owczarzaki (strain ATCC 30864)</name>
    <dbReference type="NCBI Taxonomy" id="595528"/>
    <lineage>
        <taxon>Eukaryota</taxon>
        <taxon>Filasterea</taxon>
        <taxon>Capsaspora</taxon>
    </lineage>
</organism>
<sequence length="243" mass="24824">MLATVAPVDVHLARLVFLRATLLADHAPVAHASQSTLAQAVHRAATATPAAAAASTTSTAAADALHVGAFLLPAGTARPNLHALAAAAPSLLHEIARAVTSTAHTSSSNASLASIAARVDALVAPAGLVGAGSIARQPLPSGLGAQGQGAQATNSNSSDAWRLCHIAVLPANRENGYGSNVVRALRRHVETKDGKYMWSTSDLDIFWETMGFEDAGAHPIDGTSQNVILTDIVKSFSCPSAFC</sequence>
<accession>A0A0D2WW34</accession>
<dbReference type="AlphaFoldDB" id="A0A0D2WW34"/>
<evidence type="ECO:0008006" key="3">
    <source>
        <dbReference type="Google" id="ProtNLM"/>
    </source>
</evidence>
<dbReference type="SUPFAM" id="SSF55729">
    <property type="entry name" value="Acyl-CoA N-acyltransferases (Nat)"/>
    <property type="match status" value="1"/>
</dbReference>
<dbReference type="Gene3D" id="3.40.630.30">
    <property type="match status" value="1"/>
</dbReference>
<gene>
    <name evidence="1" type="ORF">CAOG_006912</name>
</gene>
<dbReference type="EMBL" id="KE346371">
    <property type="protein sequence ID" value="KJE96613.1"/>
    <property type="molecule type" value="Genomic_DNA"/>
</dbReference>
<dbReference type="InterPro" id="IPR016181">
    <property type="entry name" value="Acyl_CoA_acyltransferase"/>
</dbReference>
<keyword evidence="2" id="KW-1185">Reference proteome</keyword>
<proteinExistence type="predicted"/>
<dbReference type="OrthoDB" id="3098at2759"/>